<keyword evidence="2" id="KW-1185">Reference proteome</keyword>
<dbReference type="EMBL" id="CM037024">
    <property type="protein sequence ID" value="KAH7663846.1"/>
    <property type="molecule type" value="Genomic_DNA"/>
</dbReference>
<proteinExistence type="predicted"/>
<keyword evidence="1" id="KW-0808">Transferase</keyword>
<dbReference type="EC" id="2.7.1.134" evidence="1"/>
<reference evidence="2" key="1">
    <citation type="journal article" date="2022" name="Nat. Commun.">
        <title>Chromosome evolution and the genetic basis of agronomically important traits in greater yam.</title>
        <authorList>
            <person name="Bredeson J.V."/>
            <person name="Lyons J.B."/>
            <person name="Oniyinde I.O."/>
            <person name="Okereke N.R."/>
            <person name="Kolade O."/>
            <person name="Nnabue I."/>
            <person name="Nwadili C.O."/>
            <person name="Hribova E."/>
            <person name="Parker M."/>
            <person name="Nwogha J."/>
            <person name="Shu S."/>
            <person name="Carlson J."/>
            <person name="Kariba R."/>
            <person name="Muthemba S."/>
            <person name="Knop K."/>
            <person name="Barton G.J."/>
            <person name="Sherwood A.V."/>
            <person name="Lopez-Montes A."/>
            <person name="Asiedu R."/>
            <person name="Jamnadass R."/>
            <person name="Muchugi A."/>
            <person name="Goodstein D."/>
            <person name="Egesi C.N."/>
            <person name="Featherston J."/>
            <person name="Asfaw A."/>
            <person name="Simpson G.G."/>
            <person name="Dolezel J."/>
            <person name="Hendre P.S."/>
            <person name="Van Deynze A."/>
            <person name="Kumar P.L."/>
            <person name="Obidiegwu J.E."/>
            <person name="Bhattacharjee R."/>
            <person name="Rokhsar D.S."/>
        </authorList>
    </citation>
    <scope>NUCLEOTIDE SEQUENCE [LARGE SCALE GENOMIC DNA]</scope>
    <source>
        <strain evidence="2">cv. TDa95/00328</strain>
    </source>
</reference>
<evidence type="ECO:0000313" key="1">
    <source>
        <dbReference type="EMBL" id="KAH7663846.1"/>
    </source>
</evidence>
<gene>
    <name evidence="1" type="ORF">IHE45_14G083100</name>
</gene>
<dbReference type="EC" id="2.7.1.159" evidence="1"/>
<dbReference type="Proteomes" id="UP000827976">
    <property type="component" value="Chromosome 14"/>
</dbReference>
<organism evidence="1 2">
    <name type="scientific">Dioscorea alata</name>
    <name type="common">Purple yam</name>
    <dbReference type="NCBI Taxonomy" id="55571"/>
    <lineage>
        <taxon>Eukaryota</taxon>
        <taxon>Viridiplantae</taxon>
        <taxon>Streptophyta</taxon>
        <taxon>Embryophyta</taxon>
        <taxon>Tracheophyta</taxon>
        <taxon>Spermatophyta</taxon>
        <taxon>Magnoliopsida</taxon>
        <taxon>Liliopsida</taxon>
        <taxon>Dioscoreales</taxon>
        <taxon>Dioscoreaceae</taxon>
        <taxon>Dioscorea</taxon>
    </lineage>
</organism>
<name>A0ACB7USV6_DIOAL</name>
<comment type="caution">
    <text evidence="1">The sequence shown here is derived from an EMBL/GenBank/DDBJ whole genome shotgun (WGS) entry which is preliminary data.</text>
</comment>
<protein>
    <submittedName>
        <fullName evidence="1">Inositol-tetrakisphosphate 1-kinase protein</fullName>
        <ecNumber evidence="1">2.7.1.134</ecNumber>
        <ecNumber evidence="1">2.7.1.159</ecNumber>
    </submittedName>
</protein>
<evidence type="ECO:0000313" key="2">
    <source>
        <dbReference type="Proteomes" id="UP000827976"/>
    </source>
</evidence>
<sequence length="506" mass="56248">MGLARGLLLDESLLLADDENGDPFLPPRSARLLRRLQYSKLRAGICHQEDPSSRKANFLGRTAASYSLECISMNPFCITDSLTKKLPALSGSGETCFYVASGKNDAPVSELKKLGWKIIYQSVDSLPTANQDVLLINQLEELPFVLSSFNKKEDDNLIVVGYVMKPSREEDFAKRAAFPMYPTQNGLMFVPLTLELPLEVQMQAVDAILHKATDEIISIDLSSSVDLPKGISFSGGMCELERYFQGHPECCVVDPLGKIYPLLDRLKIQEILLGLEDLNIKNHNKIRGPHFMKLDSLQDSNIGELLVQSKLSFPVILKPQVACGVADAHNMALVFKLEDFQDLSVPLPAIAQEYVDHGSLLFKFYVLGDKVFYAIKKSMPNANVLVSSSEKTGFSPLQFNSLKSLPVAKEDQPSSDVQKISEQSLDLELVHQAANWLRTTLGLTIIGFDVVIQEDSRDHVIVDLNYLPSFKEIPDCDSIPAFFNAIKHAYELWKTKLVAKNPSDAL</sequence>
<accession>A0ACB7USV6</accession>